<dbReference type="InterPro" id="IPR023404">
    <property type="entry name" value="rSAM_horseshoe"/>
</dbReference>
<dbReference type="InterPro" id="IPR051198">
    <property type="entry name" value="BchE-like"/>
</dbReference>
<feature type="domain" description="Radical SAM core" evidence="9">
    <location>
        <begin position="182"/>
        <end position="407"/>
    </location>
</feature>
<dbReference type="InterPro" id="IPR006638">
    <property type="entry name" value="Elp3/MiaA/NifB-like_rSAM"/>
</dbReference>
<dbReference type="InterPro" id="IPR058240">
    <property type="entry name" value="rSAM_sf"/>
</dbReference>
<dbReference type="SFLD" id="SFLDG01123">
    <property type="entry name" value="methyltransferase_(Class_B)"/>
    <property type="match status" value="1"/>
</dbReference>
<dbReference type="RefSeq" id="WP_128467294.1">
    <property type="nucleotide sequence ID" value="NZ_CP035108.1"/>
</dbReference>
<evidence type="ECO:0000313" key="10">
    <source>
        <dbReference type="EMBL" id="QAR34010.1"/>
    </source>
</evidence>
<dbReference type="SFLD" id="SFLDS00029">
    <property type="entry name" value="Radical_SAM"/>
    <property type="match status" value="1"/>
</dbReference>
<evidence type="ECO:0000259" key="8">
    <source>
        <dbReference type="PROSITE" id="PS51332"/>
    </source>
</evidence>
<dbReference type="AlphaFoldDB" id="A0A3R5Y861"/>
<dbReference type="SUPFAM" id="SSF48452">
    <property type="entry name" value="TPR-like"/>
    <property type="match status" value="1"/>
</dbReference>
<dbReference type="OrthoDB" id="9801424at2"/>
<dbReference type="PANTHER" id="PTHR43409:SF7">
    <property type="entry name" value="BLL1977 PROTEIN"/>
    <property type="match status" value="1"/>
</dbReference>
<evidence type="ECO:0000256" key="3">
    <source>
        <dbReference type="ARBA" id="ARBA00022679"/>
    </source>
</evidence>
<evidence type="ECO:0000256" key="5">
    <source>
        <dbReference type="ARBA" id="ARBA00022723"/>
    </source>
</evidence>
<comment type="cofactor">
    <cofactor evidence="1">
        <name>[4Fe-4S] cluster</name>
        <dbReference type="ChEBI" id="CHEBI:49883"/>
    </cofactor>
</comment>
<evidence type="ECO:0000313" key="11">
    <source>
        <dbReference type="Proteomes" id="UP000287502"/>
    </source>
</evidence>
<protein>
    <submittedName>
        <fullName evidence="10">B12-binding domain-containing radical SAM protein</fullName>
    </submittedName>
</protein>
<keyword evidence="7" id="KW-0411">Iron-sulfur</keyword>
<dbReference type="Proteomes" id="UP000287502">
    <property type="component" value="Chromosome"/>
</dbReference>
<dbReference type="SFLD" id="SFLDG01082">
    <property type="entry name" value="B12-binding_domain_containing"/>
    <property type="match status" value="1"/>
</dbReference>
<keyword evidence="5" id="KW-0479">Metal-binding</keyword>
<dbReference type="InterPro" id="IPR011990">
    <property type="entry name" value="TPR-like_helical_dom_sf"/>
</dbReference>
<dbReference type="GO" id="GO:0003824">
    <property type="term" value="F:catalytic activity"/>
    <property type="evidence" value="ECO:0007669"/>
    <property type="project" value="InterPro"/>
</dbReference>
<dbReference type="Gene3D" id="3.40.50.280">
    <property type="entry name" value="Cobalamin-binding domain"/>
    <property type="match status" value="1"/>
</dbReference>
<dbReference type="PANTHER" id="PTHR43409">
    <property type="entry name" value="ANAEROBIC MAGNESIUM-PROTOPORPHYRIN IX MONOMETHYL ESTER CYCLASE-RELATED"/>
    <property type="match status" value="1"/>
</dbReference>
<evidence type="ECO:0000256" key="7">
    <source>
        <dbReference type="ARBA" id="ARBA00023014"/>
    </source>
</evidence>
<dbReference type="KEGG" id="gtl:EP073_11520"/>
<dbReference type="GO" id="GO:0046872">
    <property type="term" value="F:metal ion binding"/>
    <property type="evidence" value="ECO:0007669"/>
    <property type="project" value="UniProtKB-KW"/>
</dbReference>
<evidence type="ECO:0000256" key="1">
    <source>
        <dbReference type="ARBA" id="ARBA00001966"/>
    </source>
</evidence>
<dbReference type="PROSITE" id="PS51918">
    <property type="entry name" value="RADICAL_SAM"/>
    <property type="match status" value="1"/>
</dbReference>
<accession>A0A3R5Y861</accession>
<dbReference type="Gene3D" id="3.80.30.20">
    <property type="entry name" value="tm_1862 like domain"/>
    <property type="match status" value="1"/>
</dbReference>
<dbReference type="GO" id="GO:0031419">
    <property type="term" value="F:cobalamin binding"/>
    <property type="evidence" value="ECO:0007669"/>
    <property type="project" value="InterPro"/>
</dbReference>
<dbReference type="GO" id="GO:0051539">
    <property type="term" value="F:4 iron, 4 sulfur cluster binding"/>
    <property type="evidence" value="ECO:0007669"/>
    <property type="project" value="UniProtKB-KW"/>
</dbReference>
<dbReference type="Pfam" id="PF02310">
    <property type="entry name" value="B12-binding"/>
    <property type="match status" value="1"/>
</dbReference>
<sequence>MNIVLINMNQLDTLHSTNTIPILQGYIAAYLKKHNHDVLIVDDLKDASLSLESLNKLMQEFRPKVIGFTGYHYLMERIRFFARFIKEYYPETKLILGGPQALFLPVDGLMELYDFDIICNRGEGELTTLKIAEALENGNTLHNVPGILFKDNNEIIATKQPSCLPQNLDLYPSPYTNQIIDLSMKKSACIFTSRGCEHFCNFCVTPLFNHRNIRFHSVEHVLEEMSYLEAVGMENLWIGDPNFTAYKDRTIELLEQKIKRGIKIPFWCQTRVDMVDNELLKLMQRAGLYCIGFGLESGTDKILSNMCKDVSLSKFHEIVTFTQSLSVKVELFSMYGQPGETYEDAIKTISTVRGYGIPIYANSCAQQLQLVYGSVYGRNPGKYGFKTATKHIPRYLSFWHEYETDCLTRSDIKKIQATWTLYNAETDFNVKNCMNIFHTIDFILEHKDILKEEKRFYEYWIHLGALLEDKEIIMQCINDFRQNISADKKELKKLLRHAELYSVSGVVQNSSRVIIFCQYAGQYLPEKHYLKPGLNELRHNFPKEYLKGMKVKDSIKVSLDDRSDVSVIITIIGIFNKVKIKDVKQLSGDHLWHNYSFINHEVFEKSHNELLFFLTLKSIPYTHLARIPQKLLLLISFYSKMHKFYEIEKLYESMISTNSTHIVAETFGDILSYADKHHEAMQYYNKSHEIERVILKKAYSYMKLNKYNEAYNIIKNIDGKDDIIYWEIMLACLENLFPAKKEIIRNTSHKLMTLKVHKVIENNKCSVLDSKIK</sequence>
<keyword evidence="2" id="KW-0489">Methyltransferase</keyword>
<dbReference type="Pfam" id="PF04055">
    <property type="entry name" value="Radical_SAM"/>
    <property type="match status" value="1"/>
</dbReference>
<keyword evidence="6" id="KW-0408">Iron</keyword>
<gene>
    <name evidence="10" type="ORF">EP073_11520</name>
</gene>
<evidence type="ECO:0000259" key="9">
    <source>
        <dbReference type="PROSITE" id="PS51918"/>
    </source>
</evidence>
<dbReference type="CDD" id="cd02068">
    <property type="entry name" value="radical_SAM_B12_BD"/>
    <property type="match status" value="1"/>
</dbReference>
<keyword evidence="11" id="KW-1185">Reference proteome</keyword>
<dbReference type="InterPro" id="IPR034466">
    <property type="entry name" value="Methyltransferase_Class_B"/>
</dbReference>
<dbReference type="InterPro" id="IPR007197">
    <property type="entry name" value="rSAM"/>
</dbReference>
<evidence type="ECO:0000256" key="6">
    <source>
        <dbReference type="ARBA" id="ARBA00023004"/>
    </source>
</evidence>
<organism evidence="10 11">
    <name type="scientific">Geovibrio thiophilus</name>
    <dbReference type="NCBI Taxonomy" id="139438"/>
    <lineage>
        <taxon>Bacteria</taxon>
        <taxon>Pseudomonadati</taxon>
        <taxon>Deferribacterota</taxon>
        <taxon>Deferribacteres</taxon>
        <taxon>Deferribacterales</taxon>
        <taxon>Geovibrionaceae</taxon>
        <taxon>Geovibrio</taxon>
    </lineage>
</organism>
<feature type="domain" description="B12-binding" evidence="8">
    <location>
        <begin position="1"/>
        <end position="142"/>
    </location>
</feature>
<keyword evidence="4" id="KW-0949">S-adenosyl-L-methionine</keyword>
<evidence type="ECO:0000256" key="2">
    <source>
        <dbReference type="ARBA" id="ARBA00022603"/>
    </source>
</evidence>
<keyword evidence="3" id="KW-0808">Transferase</keyword>
<proteinExistence type="predicted"/>
<dbReference type="PROSITE" id="PS51332">
    <property type="entry name" value="B12_BINDING"/>
    <property type="match status" value="1"/>
</dbReference>
<dbReference type="EMBL" id="CP035108">
    <property type="protein sequence ID" value="QAR34010.1"/>
    <property type="molecule type" value="Genomic_DNA"/>
</dbReference>
<name>A0A3R5Y861_9BACT</name>
<reference evidence="10 11" key="1">
    <citation type="submission" date="2019-01" db="EMBL/GenBank/DDBJ databases">
        <title>Geovibrio thiophilus DSM 11263, complete genome.</title>
        <authorList>
            <person name="Spring S."/>
            <person name="Bunk B."/>
            <person name="Sproer C."/>
        </authorList>
    </citation>
    <scope>NUCLEOTIDE SEQUENCE [LARGE SCALE GENOMIC DNA]</scope>
    <source>
        <strain evidence="10 11">DSM 11263</strain>
    </source>
</reference>
<dbReference type="SMART" id="SM00729">
    <property type="entry name" value="Elp3"/>
    <property type="match status" value="1"/>
</dbReference>
<dbReference type="SUPFAM" id="SSF102114">
    <property type="entry name" value="Radical SAM enzymes"/>
    <property type="match status" value="1"/>
</dbReference>
<dbReference type="InterPro" id="IPR006158">
    <property type="entry name" value="Cobalamin-bd"/>
</dbReference>
<evidence type="ECO:0000256" key="4">
    <source>
        <dbReference type="ARBA" id="ARBA00022691"/>
    </source>
</evidence>